<comment type="caution">
    <text evidence="1">The sequence shown here is derived from an EMBL/GenBank/DDBJ whole genome shotgun (WGS) entry which is preliminary data.</text>
</comment>
<sequence length="101" mass="11494">MDILEKSLAAAEAMLDGITPEEFEKEYLSIRNGIGPLAKSFIDNGNHKSLPLLEVHHYRLLEIDLDMMFSEKMKRIHRSSLVYGEACSFHQSADYDYSEAA</sequence>
<dbReference type="Proteomes" id="UP000317938">
    <property type="component" value="Unassembled WGS sequence"/>
</dbReference>
<gene>
    <name evidence="1" type="ORF">FQP85_20725</name>
</gene>
<accession>A0ABY3F858</accession>
<name>A0ABY3F858_9GAMM</name>
<evidence type="ECO:0000313" key="2">
    <source>
        <dbReference type="Proteomes" id="UP000317938"/>
    </source>
</evidence>
<reference evidence="1 2" key="1">
    <citation type="submission" date="2019-07" db="EMBL/GenBank/DDBJ databases">
        <title>Diversity of Bacteria from Kongsfjorden, Arctic.</title>
        <authorList>
            <person name="Yu Y."/>
        </authorList>
    </citation>
    <scope>NUCLEOTIDE SEQUENCE [LARGE SCALE GENOMIC DNA]</scope>
    <source>
        <strain evidence="1 2">SM1927</strain>
    </source>
</reference>
<dbReference type="EMBL" id="VNFF01000028">
    <property type="protein sequence ID" value="TVU80207.1"/>
    <property type="molecule type" value="Genomic_DNA"/>
</dbReference>
<organism evidence="1 2">
    <name type="scientific">Pseudoalteromonas neustonica</name>
    <dbReference type="NCBI Taxonomy" id="1840331"/>
    <lineage>
        <taxon>Bacteria</taxon>
        <taxon>Pseudomonadati</taxon>
        <taxon>Pseudomonadota</taxon>
        <taxon>Gammaproteobacteria</taxon>
        <taxon>Alteromonadales</taxon>
        <taxon>Pseudoalteromonadaceae</taxon>
        <taxon>Pseudoalteromonas</taxon>
    </lineage>
</organism>
<protein>
    <submittedName>
        <fullName evidence="1">Uncharacterized protein</fullName>
    </submittedName>
</protein>
<evidence type="ECO:0000313" key="1">
    <source>
        <dbReference type="EMBL" id="TVU80207.1"/>
    </source>
</evidence>
<keyword evidence="2" id="KW-1185">Reference proteome</keyword>
<dbReference type="RefSeq" id="WP_145242169.1">
    <property type="nucleotide sequence ID" value="NZ_VNFF01000028.1"/>
</dbReference>
<proteinExistence type="predicted"/>